<dbReference type="InterPro" id="IPR011059">
    <property type="entry name" value="Metal-dep_hydrolase_composite"/>
</dbReference>
<dbReference type="InterPro" id="IPR013108">
    <property type="entry name" value="Amidohydro_3"/>
</dbReference>
<reference evidence="2 3" key="1">
    <citation type="submission" date="2018-10" db="EMBL/GenBank/DDBJ databases">
        <title>Xanthobacter tagetidis genome sequencing and assembly.</title>
        <authorList>
            <person name="Maclea K.S."/>
            <person name="Goen A.E."/>
            <person name="Fatima S.A."/>
        </authorList>
    </citation>
    <scope>NUCLEOTIDE SEQUENCE [LARGE SCALE GENOMIC DNA]</scope>
    <source>
        <strain evidence="2 3">ATCC 700314</strain>
    </source>
</reference>
<dbReference type="Proteomes" id="UP000269692">
    <property type="component" value="Unassembled WGS sequence"/>
</dbReference>
<keyword evidence="2" id="KW-0378">Hydrolase</keyword>
<dbReference type="Gene3D" id="2.30.40.10">
    <property type="entry name" value="Urease, subunit C, domain 1"/>
    <property type="match status" value="2"/>
</dbReference>
<evidence type="ECO:0000313" key="3">
    <source>
        <dbReference type="Proteomes" id="UP000269692"/>
    </source>
</evidence>
<dbReference type="NCBIfam" id="NF011990">
    <property type="entry name" value="PRK15446.2-6"/>
    <property type="match status" value="1"/>
</dbReference>
<dbReference type="NCBIfam" id="NF011987">
    <property type="entry name" value="PRK15446.2-3"/>
    <property type="match status" value="1"/>
</dbReference>
<dbReference type="InterPro" id="IPR032466">
    <property type="entry name" value="Metal_Hydrolase"/>
</dbReference>
<dbReference type="SUPFAM" id="SSF51338">
    <property type="entry name" value="Composite domain of metallo-dependent hydrolases"/>
    <property type="match status" value="1"/>
</dbReference>
<dbReference type="NCBIfam" id="TIGR02318">
    <property type="entry name" value="phosphono_phnM"/>
    <property type="match status" value="1"/>
</dbReference>
<sequence length="379" mass="40243">MTEQVLANARLVLADEMVLGHVHVRGGRIAAVGTGAVPQGAQDLDGDFVVPGLVELHTDHVEGHLSPRPKVRWNPMAAAMAHDAQIAASGITTVFDSLRIWPDKGVSSLDGDLPRLVAALAEARAAGVLRADHFLHLRCEVPTKTVVEDAAAVMTIAPVSLISLMDHTPGQRQFASVEQFASYYMEKAGIGPQEMDAIIASRIAFQECYARANRQELVALAHAHGCVLASHDDATAEHVAQAVAEGAALAEFPTTYEAAKLSHAAGVRVLMGAPNLVRGGSHTGNVAAEDLAREGMLDILSSDYVPSSLLWAAFELPRRVPSITLPEAVRMVSRTPARAAGLDDRGEIAAGQRADLVRVRLVGDMPVVREVHRAGIRVA</sequence>
<gene>
    <name evidence="2" type="ORF">D9R14_07180</name>
</gene>
<dbReference type="OrthoDB" id="9785413at2"/>
<accession>A0A3L7AIS2</accession>
<dbReference type="InterPro" id="IPR012696">
    <property type="entry name" value="PhnM"/>
</dbReference>
<dbReference type="EMBL" id="RCTF01000004">
    <property type="protein sequence ID" value="RLP80127.1"/>
    <property type="molecule type" value="Genomic_DNA"/>
</dbReference>
<dbReference type="AlphaFoldDB" id="A0A3L7AIS2"/>
<dbReference type="NCBIfam" id="NF011984">
    <property type="entry name" value="PRK15446.1-5"/>
    <property type="match status" value="1"/>
</dbReference>
<evidence type="ECO:0000313" key="2">
    <source>
        <dbReference type="EMBL" id="RLP80127.1"/>
    </source>
</evidence>
<dbReference type="NCBIfam" id="NF011983">
    <property type="entry name" value="PRK15446.1-4"/>
    <property type="match status" value="1"/>
</dbReference>
<dbReference type="NCBIfam" id="NF011981">
    <property type="entry name" value="PRK15446.1-2"/>
    <property type="match status" value="1"/>
</dbReference>
<dbReference type="RefSeq" id="WP_121622630.1">
    <property type="nucleotide sequence ID" value="NZ_JACIIW010000002.1"/>
</dbReference>
<proteinExistence type="predicted"/>
<dbReference type="InterPro" id="IPR051781">
    <property type="entry name" value="Metallo-dep_Hydrolase"/>
</dbReference>
<dbReference type="PANTHER" id="PTHR43135:SF3">
    <property type="entry name" value="ALPHA-D-RIBOSE 1-METHYLPHOSPHONATE 5-TRIPHOSPHATE DIPHOSPHATASE"/>
    <property type="match status" value="1"/>
</dbReference>
<keyword evidence="3" id="KW-1185">Reference proteome</keyword>
<dbReference type="Pfam" id="PF07969">
    <property type="entry name" value="Amidohydro_3"/>
    <property type="match status" value="1"/>
</dbReference>
<dbReference type="PANTHER" id="PTHR43135">
    <property type="entry name" value="ALPHA-D-RIBOSE 1-METHYLPHOSPHONATE 5-TRIPHOSPHATE DIPHOSPHATASE"/>
    <property type="match status" value="1"/>
</dbReference>
<evidence type="ECO:0000259" key="1">
    <source>
        <dbReference type="Pfam" id="PF07969"/>
    </source>
</evidence>
<dbReference type="SUPFAM" id="SSF51556">
    <property type="entry name" value="Metallo-dependent hydrolases"/>
    <property type="match status" value="1"/>
</dbReference>
<organism evidence="2 3">
    <name type="scientific">Xanthobacter tagetidis</name>
    <dbReference type="NCBI Taxonomy" id="60216"/>
    <lineage>
        <taxon>Bacteria</taxon>
        <taxon>Pseudomonadati</taxon>
        <taxon>Pseudomonadota</taxon>
        <taxon>Alphaproteobacteria</taxon>
        <taxon>Hyphomicrobiales</taxon>
        <taxon>Xanthobacteraceae</taxon>
        <taxon>Xanthobacter</taxon>
    </lineage>
</organism>
<dbReference type="Gene3D" id="3.20.20.140">
    <property type="entry name" value="Metal-dependent hydrolases"/>
    <property type="match status" value="2"/>
</dbReference>
<comment type="caution">
    <text evidence="2">The sequence shown here is derived from an EMBL/GenBank/DDBJ whole genome shotgun (WGS) entry which is preliminary data.</text>
</comment>
<dbReference type="EC" id="3.6.1.63" evidence="2"/>
<dbReference type="GO" id="GO:0019700">
    <property type="term" value="P:organic phosphonate catabolic process"/>
    <property type="evidence" value="ECO:0007669"/>
    <property type="project" value="InterPro"/>
</dbReference>
<protein>
    <submittedName>
        <fullName evidence="2">Alpha-D-ribose 1-methylphosphonate 5-triphosphate diphosphatase</fullName>
        <ecNumber evidence="2">3.6.1.63</ecNumber>
    </submittedName>
</protein>
<feature type="domain" description="Amidohydrolase 3" evidence="1">
    <location>
        <begin position="211"/>
        <end position="357"/>
    </location>
</feature>
<dbReference type="PIRSF" id="PIRSF038971">
    <property type="entry name" value="PhnM"/>
    <property type="match status" value="1"/>
</dbReference>
<name>A0A3L7AIS2_9HYPH</name>
<dbReference type="GO" id="GO:0016810">
    <property type="term" value="F:hydrolase activity, acting on carbon-nitrogen (but not peptide) bonds"/>
    <property type="evidence" value="ECO:0007669"/>
    <property type="project" value="InterPro"/>
</dbReference>